<organism evidence="2 3">
    <name type="scientific">Flavobacterium ichthyis</name>
    <dbReference type="NCBI Taxonomy" id="2698827"/>
    <lineage>
        <taxon>Bacteria</taxon>
        <taxon>Pseudomonadati</taxon>
        <taxon>Bacteroidota</taxon>
        <taxon>Flavobacteriia</taxon>
        <taxon>Flavobacteriales</taxon>
        <taxon>Flavobacteriaceae</taxon>
        <taxon>Flavobacterium</taxon>
    </lineage>
</organism>
<name>A0ABW9ZAT5_9FLAO</name>
<keyword evidence="3" id="KW-1185">Reference proteome</keyword>
<evidence type="ECO:0000256" key="1">
    <source>
        <dbReference type="SAM" id="Phobius"/>
    </source>
</evidence>
<dbReference type="InterPro" id="IPR045385">
    <property type="entry name" value="DUF6526"/>
</dbReference>
<evidence type="ECO:0008006" key="4">
    <source>
        <dbReference type="Google" id="ProtNLM"/>
    </source>
</evidence>
<feature type="transmembrane region" description="Helical" evidence="1">
    <location>
        <begin position="42"/>
        <end position="61"/>
    </location>
</feature>
<evidence type="ECO:0000313" key="3">
    <source>
        <dbReference type="Proteomes" id="UP000798602"/>
    </source>
</evidence>
<sequence>MKKQNVDNHIRFYKPHHFVFYPLTLSLLIIAIYFAFSSNENIVWTFIATSIFLVIWVSYMLRQHYALTLQDRLIFLEIRYRYFVITGNRFEKFEEKLNKSQIFALRFAHDEELVSLTNRAISENLSASAIKKSIQKWKPDHQRV</sequence>
<dbReference type="Pfam" id="PF20136">
    <property type="entry name" value="DUF6526"/>
    <property type="match status" value="1"/>
</dbReference>
<proteinExistence type="predicted"/>
<gene>
    <name evidence="2" type="ORF">GV828_12525</name>
</gene>
<keyword evidence="1" id="KW-0812">Transmembrane</keyword>
<reference evidence="3" key="1">
    <citation type="submission" date="2020-01" db="EMBL/GenBank/DDBJ databases">
        <title>Sphingomonas sp. strain CSW-10.</title>
        <authorList>
            <person name="Chen W.-M."/>
        </authorList>
    </citation>
    <scope>NUCLEOTIDE SEQUENCE [LARGE SCALE GENOMIC DNA]</scope>
    <source>
        <strain evidence="3">NST-5</strain>
    </source>
</reference>
<keyword evidence="1" id="KW-0472">Membrane</keyword>
<comment type="caution">
    <text evidence="2">The sequence shown here is derived from an EMBL/GenBank/DDBJ whole genome shotgun (WGS) entry which is preliminary data.</text>
</comment>
<protein>
    <recommendedName>
        <fullName evidence="4">ABC transporter permease</fullName>
    </recommendedName>
</protein>
<dbReference type="Proteomes" id="UP000798602">
    <property type="component" value="Unassembled WGS sequence"/>
</dbReference>
<dbReference type="EMBL" id="JAABLM010000020">
    <property type="protein sequence ID" value="NBL66025.1"/>
    <property type="molecule type" value="Genomic_DNA"/>
</dbReference>
<feature type="transmembrane region" description="Helical" evidence="1">
    <location>
        <begin position="18"/>
        <end position="36"/>
    </location>
</feature>
<keyword evidence="1" id="KW-1133">Transmembrane helix</keyword>
<accession>A0ABW9ZAT5</accession>
<dbReference type="RefSeq" id="WP_166537843.1">
    <property type="nucleotide sequence ID" value="NZ_JAABLM010000020.1"/>
</dbReference>
<evidence type="ECO:0000313" key="2">
    <source>
        <dbReference type="EMBL" id="NBL66025.1"/>
    </source>
</evidence>